<name>A0ABN9SJB6_9DINO</name>
<dbReference type="InterPro" id="IPR029063">
    <property type="entry name" value="SAM-dependent_MTases_sf"/>
</dbReference>
<sequence>MSGEGCGELDELVLVPSSPPPAMHVASEGQLRRLLGRAAERGAGAKAARRQALLDVGAGNGAVTEVLASAVGVAPEGVHALEVSAPLRRSLVARGYRAAQDFAGLSVQLFDVIGLLNVLDRSDDPQSLIEAAYERLQPDGVLLVAIVLPFCGEVYQGRKGRRSNKRAPRVPLRVHPAATCRSAASFEAAAAAFVAEAFASRPLRVLAWTRLPYLCGGCSGDTKRTHYELDMAVFVLQRQSGSPTSSAPVLGVHSVLHEAPHQCKRNDSSIHKWLSSTVDSLGVQSWGDVLDAGTGFGSLCWLLRQRYQTLTGVTAEEGSGIYGHSSLQALISSASANGTKIVTGNWRDEQLLRGREYDVVVADYLLGAVERYWPYGADEMLDRVLHAVKPGGHLLVVGLEPYELVLDARTSDQKDAVVLEVEALGDAAALLGGRPSYRELPEDWVSRHVRRRGGFRVVARSGFPVTLTGGQFVRSQLDFARRFEEDRRQRSPRRVPQARLGAQGGGEGLRHARPHAQLRLGREEGVNSQCPPFVLPPPPCPIPLPS</sequence>
<comment type="caution">
    <text evidence="2">The sequence shown here is derived from an EMBL/GenBank/DDBJ whole genome shotgun (WGS) entry which is preliminary data.</text>
</comment>
<gene>
    <name evidence="2" type="ORF">PCOR1329_LOCUS30056</name>
</gene>
<dbReference type="PANTHER" id="PTHR12890:SF0">
    <property type="entry name" value="PROTEIN-L-HISTIDINE N-PROS-METHYLTRANSFERASE"/>
    <property type="match status" value="1"/>
</dbReference>
<proteinExistence type="predicted"/>
<dbReference type="PANTHER" id="PTHR12890">
    <property type="entry name" value="DREV PROTEIN"/>
    <property type="match status" value="1"/>
</dbReference>
<evidence type="ECO:0000256" key="1">
    <source>
        <dbReference type="SAM" id="MobiDB-lite"/>
    </source>
</evidence>
<dbReference type="Pfam" id="PF05219">
    <property type="entry name" value="DREV"/>
    <property type="match status" value="1"/>
</dbReference>
<dbReference type="CDD" id="cd02440">
    <property type="entry name" value="AdoMet_MTases"/>
    <property type="match status" value="2"/>
</dbReference>
<evidence type="ECO:0000313" key="3">
    <source>
        <dbReference type="Proteomes" id="UP001189429"/>
    </source>
</evidence>
<feature type="non-terminal residue" evidence="2">
    <location>
        <position position="546"/>
    </location>
</feature>
<dbReference type="Proteomes" id="UP001189429">
    <property type="component" value="Unassembled WGS sequence"/>
</dbReference>
<dbReference type="SUPFAM" id="SSF53335">
    <property type="entry name" value="S-adenosyl-L-methionine-dependent methyltransferases"/>
    <property type="match status" value="2"/>
</dbReference>
<keyword evidence="3" id="KW-1185">Reference proteome</keyword>
<accession>A0ABN9SJB6</accession>
<protein>
    <submittedName>
        <fullName evidence="2">Uncharacterized protein</fullName>
    </submittedName>
</protein>
<dbReference type="InterPro" id="IPR007884">
    <property type="entry name" value="METL9"/>
</dbReference>
<dbReference type="EMBL" id="CAUYUJ010011448">
    <property type="protein sequence ID" value="CAK0831800.1"/>
    <property type="molecule type" value="Genomic_DNA"/>
</dbReference>
<feature type="region of interest" description="Disordered" evidence="1">
    <location>
        <begin position="484"/>
        <end position="511"/>
    </location>
</feature>
<organism evidence="2 3">
    <name type="scientific">Prorocentrum cordatum</name>
    <dbReference type="NCBI Taxonomy" id="2364126"/>
    <lineage>
        <taxon>Eukaryota</taxon>
        <taxon>Sar</taxon>
        <taxon>Alveolata</taxon>
        <taxon>Dinophyceae</taxon>
        <taxon>Prorocentrales</taxon>
        <taxon>Prorocentraceae</taxon>
        <taxon>Prorocentrum</taxon>
    </lineage>
</organism>
<evidence type="ECO:0000313" key="2">
    <source>
        <dbReference type="EMBL" id="CAK0831800.1"/>
    </source>
</evidence>
<reference evidence="2" key="1">
    <citation type="submission" date="2023-10" db="EMBL/GenBank/DDBJ databases">
        <authorList>
            <person name="Chen Y."/>
            <person name="Shah S."/>
            <person name="Dougan E. K."/>
            <person name="Thang M."/>
            <person name="Chan C."/>
        </authorList>
    </citation>
    <scope>NUCLEOTIDE SEQUENCE [LARGE SCALE GENOMIC DNA]</scope>
</reference>
<dbReference type="Gene3D" id="3.40.50.150">
    <property type="entry name" value="Vaccinia Virus protein VP39"/>
    <property type="match status" value="2"/>
</dbReference>